<dbReference type="InterPro" id="IPR002884">
    <property type="entry name" value="P_dom"/>
</dbReference>
<evidence type="ECO:0000256" key="5">
    <source>
        <dbReference type="PROSITE-ProRule" id="PRU01240"/>
    </source>
</evidence>
<sequence length="698" mass="75291">MTDPSLSAANASMPESSVGIVLQRGGEELLVEKVPDRFVISTHAPERLNSVVQQLSNRVQIKKLPTDQAEVVVNPAQRDAAMQQIRLAQEIKYAGHVYQLQDNPGTRVYVTDQITVQFAREVDAAEISRLTQPLGLRQLKPVIGIPNTFVFEVTSNATENPIKLANRLMQLREVLTAEPNIAVRSQDLYRPRDPLYPKQWHLNHTGGTDLASNSHVFAEKAWDITKGHRAVVVAVADDSVDLMHPDFQGIGKIVAPRDFRDLDFLPDPELPDDNHGTSCAGVAVAEENGAGTVGVAPNCSLMPLRTSGYLDDESIEDLFNWAIEKGAWVVSCSWGASAVYFPLSLRQRAVITRAATQGRHGKGCVIVFASGNSNRPVNGRVNERGWPNNLFSGNTAWLSGFAAHPDVISVSASTSLNKKAAYSNWGNEISVCAPSNNAHPGVGLQAVGYVYTAPEIRQPIRGLGIVTSDRVGSAGYDAGDITSDFGGTSSACPLVAGVAALVLSANPELSATDVRQILQQTADKIIDTDTDPQLGTKKGTYEVGGRSDWFGYGKVNALRAVQAAQQRLTRAVPAGRTIQQQNTNPVVIPDSDLNGVSSAIAIRDNGVLRDIQVKVDLSHSFLGDLTISLVAPYGDKVLLQGRTLGRKINLQSTYTLQTTPVLRRFLGKPVSGNWQLAIIDHALGDTGTLNTWQIFLGV</sequence>
<dbReference type="GO" id="GO:0016020">
    <property type="term" value="C:membrane"/>
    <property type="evidence" value="ECO:0007669"/>
    <property type="project" value="TreeGrafter"/>
</dbReference>
<dbReference type="EMBL" id="DSRU01000039">
    <property type="protein sequence ID" value="HFM96642.1"/>
    <property type="molecule type" value="Genomic_DNA"/>
</dbReference>
<accession>A0A7C3KDH2</accession>
<dbReference type="GO" id="GO:0005737">
    <property type="term" value="C:cytoplasm"/>
    <property type="evidence" value="ECO:0007669"/>
    <property type="project" value="UniProtKB-ARBA"/>
</dbReference>
<gene>
    <name evidence="7" type="ORF">ENR64_02545</name>
</gene>
<keyword evidence="3 5" id="KW-0720">Serine protease</keyword>
<dbReference type="InterPro" id="IPR034054">
    <property type="entry name" value="Pep_S8_PrcA"/>
</dbReference>
<dbReference type="PROSITE" id="PS51829">
    <property type="entry name" value="P_HOMO_B"/>
    <property type="match status" value="1"/>
</dbReference>
<name>A0A7C3KDH2_9CYAN</name>
<keyword evidence="1 5" id="KW-0645">Protease</keyword>
<proteinExistence type="inferred from homology"/>
<dbReference type="PANTHER" id="PTHR42884:SF14">
    <property type="entry name" value="NEUROENDOCRINE CONVERTASE 1"/>
    <property type="match status" value="1"/>
</dbReference>
<dbReference type="GO" id="GO:0012505">
    <property type="term" value="C:endomembrane system"/>
    <property type="evidence" value="ECO:0007669"/>
    <property type="project" value="UniProtKB-ARBA"/>
</dbReference>
<dbReference type="InterPro" id="IPR036852">
    <property type="entry name" value="Peptidase_S8/S53_dom_sf"/>
</dbReference>
<evidence type="ECO:0000256" key="1">
    <source>
        <dbReference type="ARBA" id="ARBA00022670"/>
    </source>
</evidence>
<dbReference type="InterPro" id="IPR015500">
    <property type="entry name" value="Peptidase_S8_subtilisin-rel"/>
</dbReference>
<dbReference type="Pfam" id="PF01483">
    <property type="entry name" value="P_proprotein"/>
    <property type="match status" value="1"/>
</dbReference>
<dbReference type="InterPro" id="IPR008979">
    <property type="entry name" value="Galactose-bd-like_sf"/>
</dbReference>
<dbReference type="Pfam" id="PF00082">
    <property type="entry name" value="Peptidase_S8"/>
    <property type="match status" value="1"/>
</dbReference>
<keyword evidence="2 5" id="KW-0378">Hydrolase</keyword>
<dbReference type="CDD" id="cd07498">
    <property type="entry name" value="Peptidases_S8_15"/>
    <property type="match status" value="1"/>
</dbReference>
<dbReference type="AlphaFoldDB" id="A0A7C3KDH2"/>
<dbReference type="InterPro" id="IPR000209">
    <property type="entry name" value="Peptidase_S8/S53_dom"/>
</dbReference>
<dbReference type="GO" id="GO:0004252">
    <property type="term" value="F:serine-type endopeptidase activity"/>
    <property type="evidence" value="ECO:0007669"/>
    <property type="project" value="UniProtKB-UniRule"/>
</dbReference>
<dbReference type="SUPFAM" id="SSF52743">
    <property type="entry name" value="Subtilisin-like"/>
    <property type="match status" value="1"/>
</dbReference>
<evidence type="ECO:0000313" key="7">
    <source>
        <dbReference type="EMBL" id="HFM96642.1"/>
    </source>
</evidence>
<dbReference type="InterPro" id="IPR022398">
    <property type="entry name" value="Peptidase_S8_His-AS"/>
</dbReference>
<feature type="active site" description="Charge relay system" evidence="4 5">
    <location>
        <position position="489"/>
    </location>
</feature>
<dbReference type="Gene3D" id="2.60.120.260">
    <property type="entry name" value="Galactose-binding domain-like"/>
    <property type="match status" value="1"/>
</dbReference>
<feature type="domain" description="P/Homo B" evidence="6">
    <location>
        <begin position="571"/>
        <end position="698"/>
    </location>
</feature>
<evidence type="ECO:0000256" key="2">
    <source>
        <dbReference type="ARBA" id="ARBA00022801"/>
    </source>
</evidence>
<evidence type="ECO:0000256" key="4">
    <source>
        <dbReference type="PIRSR" id="PIRSR615500-1"/>
    </source>
</evidence>
<organism evidence="7">
    <name type="scientific">Oscillatoriales cyanobacterium SpSt-418</name>
    <dbReference type="NCBI Taxonomy" id="2282169"/>
    <lineage>
        <taxon>Bacteria</taxon>
        <taxon>Bacillati</taxon>
        <taxon>Cyanobacteriota</taxon>
        <taxon>Cyanophyceae</taxon>
        <taxon>Oscillatoriophycideae</taxon>
        <taxon>Oscillatoriales</taxon>
    </lineage>
</organism>
<dbReference type="InterPro" id="IPR023828">
    <property type="entry name" value="Peptidase_S8_Ser-AS"/>
</dbReference>
<reference evidence="7" key="1">
    <citation type="journal article" date="2020" name="mSystems">
        <title>Genome- and Community-Level Interaction Insights into Carbon Utilization and Element Cycling Functions of Hydrothermarchaeota in Hydrothermal Sediment.</title>
        <authorList>
            <person name="Zhou Z."/>
            <person name="Liu Y."/>
            <person name="Xu W."/>
            <person name="Pan J."/>
            <person name="Luo Z.H."/>
            <person name="Li M."/>
        </authorList>
    </citation>
    <scope>NUCLEOTIDE SEQUENCE [LARGE SCALE GENOMIC DNA]</scope>
    <source>
        <strain evidence="7">SpSt-418</strain>
    </source>
</reference>
<dbReference type="PANTHER" id="PTHR42884">
    <property type="entry name" value="PROPROTEIN CONVERTASE SUBTILISIN/KEXIN-RELATED"/>
    <property type="match status" value="1"/>
</dbReference>
<dbReference type="PROSITE" id="PS00137">
    <property type="entry name" value="SUBTILASE_HIS"/>
    <property type="match status" value="1"/>
</dbReference>
<comment type="similarity">
    <text evidence="5">Belongs to the peptidase S8 family.</text>
</comment>
<dbReference type="SUPFAM" id="SSF49785">
    <property type="entry name" value="Galactose-binding domain-like"/>
    <property type="match status" value="1"/>
</dbReference>
<feature type="active site" description="Charge relay system" evidence="4 5">
    <location>
        <position position="237"/>
    </location>
</feature>
<comment type="caution">
    <text evidence="7">The sequence shown here is derived from an EMBL/GenBank/DDBJ whole genome shotgun (WGS) entry which is preliminary data.</text>
</comment>
<evidence type="ECO:0000259" key="6">
    <source>
        <dbReference type="PROSITE" id="PS51829"/>
    </source>
</evidence>
<dbReference type="PROSITE" id="PS00138">
    <property type="entry name" value="SUBTILASE_SER"/>
    <property type="match status" value="1"/>
</dbReference>
<dbReference type="PRINTS" id="PR00723">
    <property type="entry name" value="SUBTILISIN"/>
</dbReference>
<protein>
    <submittedName>
        <fullName evidence="7">Peptidase S8</fullName>
    </submittedName>
</protein>
<dbReference type="GO" id="GO:0016485">
    <property type="term" value="P:protein processing"/>
    <property type="evidence" value="ECO:0007669"/>
    <property type="project" value="TreeGrafter"/>
</dbReference>
<dbReference type="PROSITE" id="PS51892">
    <property type="entry name" value="SUBTILASE"/>
    <property type="match status" value="1"/>
</dbReference>
<evidence type="ECO:0000256" key="3">
    <source>
        <dbReference type="ARBA" id="ARBA00022825"/>
    </source>
</evidence>
<dbReference type="Gene3D" id="3.40.50.200">
    <property type="entry name" value="Peptidase S8/S53 domain"/>
    <property type="match status" value="1"/>
</dbReference>
<feature type="active site" description="Charge relay system" evidence="4 5">
    <location>
        <position position="275"/>
    </location>
</feature>